<reference evidence="3" key="1">
    <citation type="journal article" date="2013" name="BMC Genomics">
        <title>A deep insight into the sialotranscriptome of the mosquito, Psorophora albipes.</title>
        <authorList>
            <person name="Chagas A.C."/>
            <person name="Calvo E."/>
            <person name="Rios-Velasquez C.M."/>
            <person name="Pessoa F.A."/>
            <person name="Medeiros J.F."/>
            <person name="Ribeiro J.M."/>
        </authorList>
    </citation>
    <scope>NUCLEOTIDE SEQUENCE</scope>
</reference>
<feature type="region of interest" description="Disordered" evidence="1">
    <location>
        <begin position="27"/>
        <end position="46"/>
    </location>
</feature>
<feature type="signal peptide" evidence="2">
    <location>
        <begin position="1"/>
        <end position="21"/>
    </location>
</feature>
<protein>
    <submittedName>
        <fullName evidence="3">Putative hhh secreted protein</fullName>
    </submittedName>
</protein>
<evidence type="ECO:0000256" key="1">
    <source>
        <dbReference type="SAM" id="MobiDB-lite"/>
    </source>
</evidence>
<organism evidence="3">
    <name type="scientific">Psorophora albipes</name>
    <dbReference type="NCBI Taxonomy" id="869069"/>
    <lineage>
        <taxon>Eukaryota</taxon>
        <taxon>Metazoa</taxon>
        <taxon>Ecdysozoa</taxon>
        <taxon>Arthropoda</taxon>
        <taxon>Hexapoda</taxon>
        <taxon>Insecta</taxon>
        <taxon>Pterygota</taxon>
        <taxon>Neoptera</taxon>
        <taxon>Endopterygota</taxon>
        <taxon>Diptera</taxon>
        <taxon>Nematocera</taxon>
        <taxon>Culicoidea</taxon>
        <taxon>Culicidae</taxon>
        <taxon>Culicinae</taxon>
        <taxon>Aedini</taxon>
        <taxon>Psorophora</taxon>
    </lineage>
</organism>
<sequence length="91" mass="10276">MKLLLVTFVATIAILSTTVVAFPNHRNGTSDLPNPSGQWNGTDNTADQFNRTITDARGPFHPSSWRNNSEPIQPRPFRYPPPIYTFVEYVN</sequence>
<feature type="chain" id="PRO_5004587151" evidence="2">
    <location>
        <begin position="22"/>
        <end position="91"/>
    </location>
</feature>
<evidence type="ECO:0000313" key="3">
    <source>
        <dbReference type="EMBL" id="JAA94417.1"/>
    </source>
</evidence>
<dbReference type="AlphaFoldDB" id="T1E3E3"/>
<evidence type="ECO:0000256" key="2">
    <source>
        <dbReference type="SAM" id="SignalP"/>
    </source>
</evidence>
<name>T1E3E3_9DIPT</name>
<proteinExistence type="evidence at transcript level"/>
<accession>T1E3E3</accession>
<keyword evidence="2" id="KW-0732">Signal</keyword>
<dbReference type="EMBL" id="GALA01000435">
    <property type="protein sequence ID" value="JAA94417.1"/>
    <property type="molecule type" value="mRNA"/>
</dbReference>